<reference evidence="10 11" key="1">
    <citation type="submission" date="2019-04" db="EMBL/GenBank/DDBJ databases">
        <title>Geobacter ruber sp. nov., ferric-reducing bacteria isolated from paddy soil.</title>
        <authorList>
            <person name="Xu Z."/>
            <person name="Masuda Y."/>
            <person name="Itoh H."/>
            <person name="Senoo K."/>
        </authorList>
    </citation>
    <scope>NUCLEOTIDE SEQUENCE [LARGE SCALE GENOMIC DNA]</scope>
    <source>
        <strain evidence="10 11">Red88</strain>
    </source>
</reference>
<evidence type="ECO:0000256" key="8">
    <source>
        <dbReference type="PROSITE-ProRule" id="PRU00236"/>
    </source>
</evidence>
<keyword evidence="3" id="KW-0051">Antiviral defense</keyword>
<evidence type="ECO:0000256" key="1">
    <source>
        <dbReference type="ARBA" id="ARBA00022801"/>
    </source>
</evidence>
<dbReference type="Pfam" id="PF13289">
    <property type="entry name" value="SIR2_2"/>
    <property type="match status" value="1"/>
</dbReference>
<evidence type="ECO:0000256" key="4">
    <source>
        <dbReference type="ARBA" id="ARBA00034327"/>
    </source>
</evidence>
<keyword evidence="11" id="KW-1185">Reference proteome</keyword>
<proteinExistence type="inferred from homology"/>
<dbReference type="AlphaFoldDB" id="A0A5A9XME9"/>
<evidence type="ECO:0000256" key="5">
    <source>
        <dbReference type="ARBA" id="ARBA00035014"/>
    </source>
</evidence>
<gene>
    <name evidence="10" type="ORF">ET418_04695</name>
</gene>
<dbReference type="InterPro" id="IPR029035">
    <property type="entry name" value="DHS-like_NAD/FAD-binding_dom"/>
</dbReference>
<comment type="caution">
    <text evidence="8">Lacks conserved residue(s) required for the propagation of feature annotation.</text>
</comment>
<dbReference type="SUPFAM" id="SSF52467">
    <property type="entry name" value="DHS-like NAD/FAD-binding domain"/>
    <property type="match status" value="1"/>
</dbReference>
<keyword evidence="2" id="KW-0520">NAD</keyword>
<comment type="similarity">
    <text evidence="5">Belongs to the soluble Thoeris ThsA family.</text>
</comment>
<organism evidence="10 11">
    <name type="scientific">Oryzomonas rubra</name>
    <dbReference type="NCBI Taxonomy" id="2509454"/>
    <lineage>
        <taxon>Bacteria</taxon>
        <taxon>Pseudomonadati</taxon>
        <taxon>Thermodesulfobacteriota</taxon>
        <taxon>Desulfuromonadia</taxon>
        <taxon>Geobacterales</taxon>
        <taxon>Geobacteraceae</taxon>
        <taxon>Oryzomonas</taxon>
    </lineage>
</organism>
<dbReference type="Proteomes" id="UP000324298">
    <property type="component" value="Unassembled WGS sequence"/>
</dbReference>
<protein>
    <recommendedName>
        <fullName evidence="6">NAD(+) hydrolase ThsA</fullName>
        <ecNumber evidence="4">3.2.2.5</ecNumber>
    </recommendedName>
</protein>
<evidence type="ECO:0000313" key="10">
    <source>
        <dbReference type="EMBL" id="KAA0894256.1"/>
    </source>
</evidence>
<dbReference type="OrthoDB" id="5480778at2"/>
<dbReference type="CDD" id="cd01406">
    <property type="entry name" value="SIR2-like"/>
    <property type="match status" value="1"/>
</dbReference>
<evidence type="ECO:0000313" key="11">
    <source>
        <dbReference type="Proteomes" id="UP000324298"/>
    </source>
</evidence>
<evidence type="ECO:0000256" key="3">
    <source>
        <dbReference type="ARBA" id="ARBA00023118"/>
    </source>
</evidence>
<feature type="domain" description="Deacetylase sirtuin-type" evidence="9">
    <location>
        <begin position="1"/>
        <end position="273"/>
    </location>
</feature>
<evidence type="ECO:0000259" key="9">
    <source>
        <dbReference type="PROSITE" id="PS50305"/>
    </source>
</evidence>
<sequence>MDRQIASFIKHFAKEVKENNAAIFAGAGLSVAAGFVDWKTLLKPLADDLGLDIRKEDNLVSLAQYHCNEKGRNRHRINQLLIDEFSRNATLTENHRILARLPITTYWTTNYDKLIEKALEAVHKVPDVKYTVKQLANTRPKRDAVVYKMHGDVDHPAEAVLIKEDYEKYHIDFVPYIAALTGDLVSKTFLFLGFSFTDPNIDYVLSRIRATYTEHQREHFCIMRRISRSECLDEADYEYKVRKQELFINDLKRYNVTTLLIDEFAQITEILWKIERIYKVKTVFISGSAHEYGAMGKDNGEKLVHEISSNLIRRDFKIVSGYGLGMGTAVINGAMEEIYSSAVKARDEQILVRPFPQNKTGIAVWDEYRKDMISLAGIAIFMFGNKLDGGNVVLANGVRREFEIALENGLYIVPIGATGYMAAELWKEVSAGLDKYYPGHSKEFDENFTEIGDPALEPDELVDSVMRLLDKIIRR</sequence>
<evidence type="ECO:0000256" key="2">
    <source>
        <dbReference type="ARBA" id="ARBA00023027"/>
    </source>
</evidence>
<dbReference type="InterPro" id="IPR041486">
    <property type="entry name" value="ThsA_STALD"/>
</dbReference>
<comment type="catalytic activity">
    <reaction evidence="7">
        <text>NAD(+) + H2O = ADP-D-ribose + nicotinamide + H(+)</text>
        <dbReference type="Rhea" id="RHEA:16301"/>
        <dbReference type="ChEBI" id="CHEBI:15377"/>
        <dbReference type="ChEBI" id="CHEBI:15378"/>
        <dbReference type="ChEBI" id="CHEBI:17154"/>
        <dbReference type="ChEBI" id="CHEBI:57540"/>
        <dbReference type="ChEBI" id="CHEBI:57967"/>
        <dbReference type="EC" id="3.2.2.5"/>
    </reaction>
    <physiologicalReaction direction="left-to-right" evidence="7">
        <dbReference type="Rhea" id="RHEA:16302"/>
    </physiologicalReaction>
</comment>
<dbReference type="EMBL" id="SRSD01000002">
    <property type="protein sequence ID" value="KAA0894256.1"/>
    <property type="molecule type" value="Genomic_DNA"/>
</dbReference>
<dbReference type="GO" id="GO:0051607">
    <property type="term" value="P:defense response to virus"/>
    <property type="evidence" value="ECO:0007669"/>
    <property type="project" value="UniProtKB-KW"/>
</dbReference>
<dbReference type="GO" id="GO:0003953">
    <property type="term" value="F:NAD+ nucleosidase activity"/>
    <property type="evidence" value="ECO:0007669"/>
    <property type="project" value="UniProtKB-EC"/>
</dbReference>
<accession>A0A5A9XME9</accession>
<dbReference type="PROSITE" id="PS50305">
    <property type="entry name" value="SIRTUIN"/>
    <property type="match status" value="1"/>
</dbReference>
<dbReference type="RefSeq" id="WP_149306413.1">
    <property type="nucleotide sequence ID" value="NZ_SRSD01000002.1"/>
</dbReference>
<dbReference type="InterPro" id="IPR026590">
    <property type="entry name" value="Ssirtuin_cat_dom"/>
</dbReference>
<dbReference type="EC" id="3.2.2.5" evidence="4"/>
<evidence type="ECO:0000256" key="7">
    <source>
        <dbReference type="ARBA" id="ARBA00047575"/>
    </source>
</evidence>
<name>A0A5A9XME9_9BACT</name>
<keyword evidence="1" id="KW-0378">Hydrolase</keyword>
<dbReference type="Pfam" id="PF18185">
    <property type="entry name" value="STALD"/>
    <property type="match status" value="1"/>
</dbReference>
<comment type="caution">
    <text evidence="10">The sequence shown here is derived from an EMBL/GenBank/DDBJ whole genome shotgun (WGS) entry which is preliminary data.</text>
</comment>
<dbReference type="Gene3D" id="3.40.50.1220">
    <property type="entry name" value="TPP-binding domain"/>
    <property type="match status" value="1"/>
</dbReference>
<evidence type="ECO:0000256" key="6">
    <source>
        <dbReference type="ARBA" id="ARBA00035033"/>
    </source>
</evidence>